<evidence type="ECO:0000313" key="5">
    <source>
        <dbReference type="Proteomes" id="UP000051086"/>
    </source>
</evidence>
<dbReference type="GO" id="GO:0009898">
    <property type="term" value="C:cytoplasmic side of plasma membrane"/>
    <property type="evidence" value="ECO:0007669"/>
    <property type="project" value="TreeGrafter"/>
</dbReference>
<dbReference type="Gene3D" id="3.40.50.300">
    <property type="entry name" value="P-loop containing nucleotide triphosphate hydrolases"/>
    <property type="match status" value="1"/>
</dbReference>
<dbReference type="GO" id="GO:0016887">
    <property type="term" value="F:ATP hydrolysis activity"/>
    <property type="evidence" value="ECO:0007669"/>
    <property type="project" value="TreeGrafter"/>
</dbReference>
<keyword evidence="5" id="KW-1185">Reference proteome</keyword>
<dbReference type="EMBL" id="CYSC01000042">
    <property type="protein sequence ID" value="CUH73769.1"/>
    <property type="molecule type" value="Genomic_DNA"/>
</dbReference>
<organism evidence="4 6">
    <name type="scientific">Thalassovita autumnalis</name>
    <dbReference type="NCBI Taxonomy" id="2072972"/>
    <lineage>
        <taxon>Bacteria</taxon>
        <taxon>Pseudomonadati</taxon>
        <taxon>Pseudomonadota</taxon>
        <taxon>Alphaproteobacteria</taxon>
        <taxon>Rhodobacterales</taxon>
        <taxon>Roseobacteraceae</taxon>
        <taxon>Thalassovita</taxon>
    </lineage>
</organism>
<keyword evidence="4" id="KW-0131">Cell cycle</keyword>
<dbReference type="OrthoDB" id="8281972at2"/>
<dbReference type="Gene3D" id="3.40.50.2300">
    <property type="match status" value="1"/>
</dbReference>
<sequence>MKIFTKFTADPSDPDNIGGMRPAIGRLPAMTCDAFAATPQTRNALQQMQASRHLSRVRCQLMSGGMEQAIAAYQDADSPDLLVIEVDDDPTKLFNQLDSLAQLCRVDTELVLIGPSNDIALYRALTRQGVADYLQTPVTAPLLVTALFELFRDPDKVHLGRIHAVIGARGGAGSSTIAHNAAWILGEQARAQSILVDLDFEFGTAGLCLNRNPEQDLIGAIANSEKLDDQKLERLLINYDDQLRLLAGPQNHQQDRELDPEALAYSMDLIRVLAPHVVLDLPSTLTPLTRKALYLADEVVLVATPDLASLRNTRSLIEMLASIRIGEKKPHLVLNQIKQPKRPEIKPADFVKALGVNEPVELMFDAAKYGSADNNGTLVVQHKQNRSQRQAFGKLATALSGLSNPSDSAVGMRFFKRGKNKG</sequence>
<evidence type="ECO:0000313" key="4">
    <source>
        <dbReference type="EMBL" id="CUH73769.1"/>
    </source>
</evidence>
<keyword evidence="1" id="KW-0547">Nucleotide-binding</keyword>
<evidence type="ECO:0000313" key="6">
    <source>
        <dbReference type="Proteomes" id="UP000051887"/>
    </source>
</evidence>
<dbReference type="InterPro" id="IPR050625">
    <property type="entry name" value="ParA/MinD_ATPase"/>
</dbReference>
<dbReference type="GO" id="GO:0005829">
    <property type="term" value="C:cytosol"/>
    <property type="evidence" value="ECO:0007669"/>
    <property type="project" value="TreeGrafter"/>
</dbReference>
<dbReference type="Pfam" id="PF06564">
    <property type="entry name" value="CBP_BcsQ"/>
    <property type="match status" value="1"/>
</dbReference>
<dbReference type="Proteomes" id="UP000051086">
    <property type="component" value="Unassembled WGS sequence"/>
</dbReference>
<dbReference type="InterPro" id="IPR017746">
    <property type="entry name" value="Cellulose_synthase_operon_BcsQ"/>
</dbReference>
<dbReference type="InterPro" id="IPR027417">
    <property type="entry name" value="P-loop_NTPase"/>
</dbReference>
<dbReference type="SUPFAM" id="SSF52172">
    <property type="entry name" value="CheY-like"/>
    <property type="match status" value="1"/>
</dbReference>
<proteinExistence type="predicted"/>
<dbReference type="EMBL" id="CYSB01000022">
    <property type="protein sequence ID" value="CUH64895.1"/>
    <property type="molecule type" value="Genomic_DNA"/>
</dbReference>
<dbReference type="GO" id="GO:0051782">
    <property type="term" value="P:negative regulation of cell division"/>
    <property type="evidence" value="ECO:0007669"/>
    <property type="project" value="TreeGrafter"/>
</dbReference>
<dbReference type="AlphaFoldDB" id="A0A0P1FA09"/>
<dbReference type="PANTHER" id="PTHR43384">
    <property type="entry name" value="SEPTUM SITE-DETERMINING PROTEIN MIND HOMOLOG, CHLOROPLASTIC-RELATED"/>
    <property type="match status" value="1"/>
</dbReference>
<evidence type="ECO:0000256" key="2">
    <source>
        <dbReference type="ARBA" id="ARBA00022840"/>
    </source>
</evidence>
<reference evidence="4 6" key="2">
    <citation type="submission" date="2015-09" db="EMBL/GenBank/DDBJ databases">
        <authorList>
            <consortium name="Swine Surveillance"/>
        </authorList>
    </citation>
    <scope>NUCLEOTIDE SEQUENCE [LARGE SCALE GENOMIC DNA]</scope>
    <source>
        <strain evidence="4 6">5120</strain>
    </source>
</reference>
<evidence type="ECO:0000256" key="1">
    <source>
        <dbReference type="ARBA" id="ARBA00022741"/>
    </source>
</evidence>
<keyword evidence="4" id="KW-0132">Cell division</keyword>
<keyword evidence="2" id="KW-0067">ATP-binding</keyword>
<accession>A0A0P1FA09</accession>
<reference evidence="3 5" key="1">
    <citation type="submission" date="2015-09" db="EMBL/GenBank/DDBJ databases">
        <authorList>
            <person name="Rodrigo-Torres L."/>
            <person name="Arahal D.R."/>
        </authorList>
    </citation>
    <scope>NUCLEOTIDE SEQUENCE [LARGE SCALE GENOMIC DNA]</scope>
    <source>
        <strain evidence="3 5">CECT 5118</strain>
    </source>
</reference>
<dbReference type="GO" id="GO:0005524">
    <property type="term" value="F:ATP binding"/>
    <property type="evidence" value="ECO:0007669"/>
    <property type="project" value="UniProtKB-KW"/>
</dbReference>
<dbReference type="RefSeq" id="WP_058244919.1">
    <property type="nucleotide sequence ID" value="NZ_CYSB01000022.1"/>
</dbReference>
<dbReference type="Proteomes" id="UP000051887">
    <property type="component" value="Unassembled WGS sequence"/>
</dbReference>
<evidence type="ECO:0000313" key="3">
    <source>
        <dbReference type="EMBL" id="CUH64895.1"/>
    </source>
</evidence>
<protein>
    <submittedName>
        <fullName evidence="4">Cell division inhibitor MinD</fullName>
    </submittedName>
</protein>
<name>A0A0P1FA09_9RHOB</name>
<dbReference type="GO" id="GO:0051301">
    <property type="term" value="P:cell division"/>
    <property type="evidence" value="ECO:0007669"/>
    <property type="project" value="UniProtKB-KW"/>
</dbReference>
<dbReference type="SUPFAM" id="SSF52540">
    <property type="entry name" value="P-loop containing nucleoside triphosphate hydrolases"/>
    <property type="match status" value="1"/>
</dbReference>
<dbReference type="InterPro" id="IPR011006">
    <property type="entry name" value="CheY-like_superfamily"/>
</dbReference>
<dbReference type="PANTHER" id="PTHR43384:SF6">
    <property type="entry name" value="SEPTUM SITE-DETERMINING PROTEIN MIND HOMOLOG, CHLOROPLASTIC"/>
    <property type="match status" value="1"/>
</dbReference>
<gene>
    <name evidence="4" type="primary">minD_2</name>
    <name evidence="3" type="ORF">TL5118_01059</name>
    <name evidence="4" type="ORF">TL5120_03584</name>
</gene>